<dbReference type="InterPro" id="IPR009622">
    <property type="entry name" value="NDUFAF4"/>
</dbReference>
<evidence type="ECO:0000313" key="2">
    <source>
        <dbReference type="EMBL" id="MFH4975446.1"/>
    </source>
</evidence>
<keyword evidence="3" id="KW-1185">Reference proteome</keyword>
<gene>
    <name evidence="2" type="ORF">AB6A40_002155</name>
</gene>
<dbReference type="Proteomes" id="UP001608902">
    <property type="component" value="Unassembled WGS sequence"/>
</dbReference>
<accession>A0ABD6EDI7</accession>
<comment type="caution">
    <text evidence="2">The sequence shown here is derived from an EMBL/GenBank/DDBJ whole genome shotgun (WGS) entry which is preliminary data.</text>
</comment>
<dbReference type="PANTHER" id="PTHR13338">
    <property type="entry name" value="UPF0240 PROTEIN"/>
    <property type="match status" value="1"/>
</dbReference>
<reference evidence="2 3" key="1">
    <citation type="submission" date="2024-08" db="EMBL/GenBank/DDBJ databases">
        <title>Gnathostoma spinigerum genome.</title>
        <authorList>
            <person name="Gonzalez-Bertolin B."/>
            <person name="Monzon S."/>
            <person name="Zaballos A."/>
            <person name="Jimenez P."/>
            <person name="Dekumyoy P."/>
            <person name="Varona S."/>
            <person name="Cuesta I."/>
            <person name="Sumanam S."/>
            <person name="Adisakwattana P."/>
            <person name="Gasser R.B."/>
            <person name="Hernandez-Gonzalez A."/>
            <person name="Young N.D."/>
            <person name="Perteguer M.J."/>
        </authorList>
    </citation>
    <scope>NUCLEOTIDE SEQUENCE [LARGE SCALE GENOMIC DNA]</scope>
    <source>
        <strain evidence="2">AL3</strain>
        <tissue evidence="2">Liver</tissue>
    </source>
</reference>
<evidence type="ECO:0000313" key="3">
    <source>
        <dbReference type="Proteomes" id="UP001608902"/>
    </source>
</evidence>
<dbReference type="PANTHER" id="PTHR13338:SF4">
    <property type="entry name" value="NADH DEHYDROGENASE [UBIQUINONE] 1 ALPHA SUBCOMPLEX ASSEMBLY FACTOR 4"/>
    <property type="match status" value="1"/>
</dbReference>
<dbReference type="AlphaFoldDB" id="A0ABD6EDI7"/>
<dbReference type="EMBL" id="JBGFUD010000909">
    <property type="protein sequence ID" value="MFH4975446.1"/>
    <property type="molecule type" value="Genomic_DNA"/>
</dbReference>
<sequence length="315" mass="37457">MLKRIYGALVRSLKNSNYQKRALKKFEDLEAGKVKILPPKYPSEIKHFERAQTDIKAKKDLEEKHEDLINNMNKFTINSTEPVERWTSTKELPTWESEWMHRNDPVWEYGFYEPSPEKIPENKLMFREALEVMRAYMELDPATESTDGAQEEARKVLDEHNAVKRVSKEKLERMWEYFRPFERRDVQNVVKTADLITLQKAMHGFSDERRAIEVESIRERMKKIFSMDREAKRAFDDMEPEEQIRFINALKERRQIEHDRLTQRLEELNAENLKAAGIEEQKHSKLSAGMNKDGKEEEETKESEMKKKSFKAAEK</sequence>
<feature type="compositionally biased region" description="Basic and acidic residues" evidence="1">
    <location>
        <begin position="302"/>
        <end position="315"/>
    </location>
</feature>
<name>A0ABD6EDI7_9BILA</name>
<evidence type="ECO:0008006" key="4">
    <source>
        <dbReference type="Google" id="ProtNLM"/>
    </source>
</evidence>
<proteinExistence type="predicted"/>
<feature type="region of interest" description="Disordered" evidence="1">
    <location>
        <begin position="276"/>
        <end position="315"/>
    </location>
</feature>
<evidence type="ECO:0000256" key="1">
    <source>
        <dbReference type="SAM" id="MobiDB-lite"/>
    </source>
</evidence>
<organism evidence="2 3">
    <name type="scientific">Gnathostoma spinigerum</name>
    <dbReference type="NCBI Taxonomy" id="75299"/>
    <lineage>
        <taxon>Eukaryota</taxon>
        <taxon>Metazoa</taxon>
        <taxon>Ecdysozoa</taxon>
        <taxon>Nematoda</taxon>
        <taxon>Chromadorea</taxon>
        <taxon>Rhabditida</taxon>
        <taxon>Spirurina</taxon>
        <taxon>Gnathostomatomorpha</taxon>
        <taxon>Gnathostomatoidea</taxon>
        <taxon>Gnathostomatidae</taxon>
        <taxon>Gnathostoma</taxon>
    </lineage>
</organism>
<protein>
    <recommendedName>
        <fullName evidence="4">39S ribosomal protein L59, mitochondrial</fullName>
    </recommendedName>
</protein>